<evidence type="ECO:0000256" key="5">
    <source>
        <dbReference type="ARBA" id="ARBA00022825"/>
    </source>
</evidence>
<evidence type="ECO:0000259" key="6">
    <source>
        <dbReference type="Pfam" id="PF02016"/>
    </source>
</evidence>
<evidence type="ECO:0000256" key="3">
    <source>
        <dbReference type="ARBA" id="ARBA00022670"/>
    </source>
</evidence>
<proteinExistence type="inferred from homology"/>
<evidence type="ECO:0000256" key="4">
    <source>
        <dbReference type="ARBA" id="ARBA00022801"/>
    </source>
</evidence>
<dbReference type="InterPro" id="IPR027478">
    <property type="entry name" value="LdcA_N"/>
</dbReference>
<keyword evidence="4" id="KW-0378">Hydrolase</keyword>
<dbReference type="Proteomes" id="UP001500755">
    <property type="component" value="Unassembled WGS sequence"/>
</dbReference>
<dbReference type="InterPro" id="IPR003507">
    <property type="entry name" value="S66_fam"/>
</dbReference>
<dbReference type="PIRSF" id="PIRSF028757">
    <property type="entry name" value="LD-carboxypeptidase"/>
    <property type="match status" value="1"/>
</dbReference>
<evidence type="ECO:0000313" key="8">
    <source>
        <dbReference type="EMBL" id="GAA2014000.1"/>
    </source>
</evidence>
<keyword evidence="3" id="KW-0645">Protease</keyword>
<dbReference type="Gene3D" id="3.40.50.10740">
    <property type="entry name" value="Class I glutamine amidotransferase-like"/>
    <property type="match status" value="1"/>
</dbReference>
<evidence type="ECO:0000256" key="1">
    <source>
        <dbReference type="ARBA" id="ARBA00010233"/>
    </source>
</evidence>
<keyword evidence="5" id="KW-0720">Serine protease</keyword>
<sequence>MSLPSTAASTSATTSTTAEARAAFAHRAPLAPGDRVWVVAPSGRTDDAGFDHAQQVLTQWGLDVRMAPHIRDAHPRAGYLAGADDDRRADLVDAWCDPETAAVICLRGGYGAMRLLDGIDWDVMREHAFRPDGRPKLLTGSSDVTALHRAWEHHLGVPTLHCPMVGNAVFRTSAVIPDDVRSWLFEPWAGRTVTRPGAHTLVPGAVTGLTTGGNLSLLAGSLGAPENPAPADAGSAGAGSAYPGESPRIALLEDVDEDLYRLDGFLLQLQRAGWLDALGALVGGSWQDCARKEPGKQEAEPLDAIDALLREAAGHLGIPVVSELGFGHDPDALTVPLGVLAHLEAPEAGTPVLTILDPKEVA</sequence>
<dbReference type="PANTHER" id="PTHR30237:SF2">
    <property type="entry name" value="MUREIN TETRAPEPTIDE CARBOXYPEPTIDASE"/>
    <property type="match status" value="1"/>
</dbReference>
<organism evidence="8 9">
    <name type="scientific">Brevibacterium samyangense</name>
    <dbReference type="NCBI Taxonomy" id="366888"/>
    <lineage>
        <taxon>Bacteria</taxon>
        <taxon>Bacillati</taxon>
        <taxon>Actinomycetota</taxon>
        <taxon>Actinomycetes</taxon>
        <taxon>Micrococcales</taxon>
        <taxon>Brevibacteriaceae</taxon>
        <taxon>Brevibacterium</taxon>
    </lineage>
</organism>
<dbReference type="CDD" id="cd07025">
    <property type="entry name" value="Peptidase_S66"/>
    <property type="match status" value="1"/>
</dbReference>
<dbReference type="Gene3D" id="3.50.30.60">
    <property type="entry name" value="LD-carboxypeptidase A C-terminal domain-like"/>
    <property type="match status" value="1"/>
</dbReference>
<comment type="caution">
    <text evidence="8">The sequence shown here is derived from an EMBL/GenBank/DDBJ whole genome shotgun (WGS) entry which is preliminary data.</text>
</comment>
<dbReference type="InterPro" id="IPR040449">
    <property type="entry name" value="Peptidase_S66_N"/>
</dbReference>
<dbReference type="Pfam" id="PF02016">
    <property type="entry name" value="Peptidase_S66"/>
    <property type="match status" value="1"/>
</dbReference>
<dbReference type="EMBL" id="BAAANO010000033">
    <property type="protein sequence ID" value="GAA2014000.1"/>
    <property type="molecule type" value="Genomic_DNA"/>
</dbReference>
<name>A0ABN2TLY2_9MICO</name>
<dbReference type="InterPro" id="IPR040921">
    <property type="entry name" value="Peptidase_S66C"/>
</dbReference>
<dbReference type="SUPFAM" id="SSF52317">
    <property type="entry name" value="Class I glutamine amidotransferase-like"/>
    <property type="match status" value="1"/>
</dbReference>
<dbReference type="RefSeq" id="WP_344310547.1">
    <property type="nucleotide sequence ID" value="NZ_BAAANO010000033.1"/>
</dbReference>
<gene>
    <name evidence="8" type="ORF">GCM10009755_27060</name>
</gene>
<accession>A0ABN2TLY2</accession>
<keyword evidence="9" id="KW-1185">Reference proteome</keyword>
<dbReference type="Pfam" id="PF17676">
    <property type="entry name" value="Peptidase_S66C"/>
    <property type="match status" value="1"/>
</dbReference>
<dbReference type="SUPFAM" id="SSF141986">
    <property type="entry name" value="LD-carboxypeptidase A C-terminal domain-like"/>
    <property type="match status" value="1"/>
</dbReference>
<keyword evidence="2" id="KW-0121">Carboxypeptidase</keyword>
<evidence type="ECO:0000256" key="2">
    <source>
        <dbReference type="ARBA" id="ARBA00022645"/>
    </source>
</evidence>
<reference evidence="8 9" key="1">
    <citation type="journal article" date="2019" name="Int. J. Syst. Evol. Microbiol.">
        <title>The Global Catalogue of Microorganisms (GCM) 10K type strain sequencing project: providing services to taxonomists for standard genome sequencing and annotation.</title>
        <authorList>
            <consortium name="The Broad Institute Genomics Platform"/>
            <consortium name="The Broad Institute Genome Sequencing Center for Infectious Disease"/>
            <person name="Wu L."/>
            <person name="Ma J."/>
        </authorList>
    </citation>
    <scope>NUCLEOTIDE SEQUENCE [LARGE SCALE GENOMIC DNA]</scope>
    <source>
        <strain evidence="8 9">JCM 14546</strain>
    </source>
</reference>
<dbReference type="PANTHER" id="PTHR30237">
    <property type="entry name" value="MURAMOYLTETRAPEPTIDE CARBOXYPEPTIDASE"/>
    <property type="match status" value="1"/>
</dbReference>
<dbReference type="InterPro" id="IPR029062">
    <property type="entry name" value="Class_I_gatase-like"/>
</dbReference>
<evidence type="ECO:0000313" key="9">
    <source>
        <dbReference type="Proteomes" id="UP001500755"/>
    </source>
</evidence>
<protein>
    <submittedName>
        <fullName evidence="8">LD-carboxypeptidase</fullName>
    </submittedName>
</protein>
<feature type="domain" description="LD-carboxypeptidase N-terminal" evidence="6">
    <location>
        <begin position="36"/>
        <end position="161"/>
    </location>
</feature>
<evidence type="ECO:0000259" key="7">
    <source>
        <dbReference type="Pfam" id="PF17676"/>
    </source>
</evidence>
<dbReference type="InterPro" id="IPR027461">
    <property type="entry name" value="Carboxypeptidase_A_C_sf"/>
</dbReference>
<comment type="similarity">
    <text evidence="1">Belongs to the peptidase S66 family.</text>
</comment>
<feature type="domain" description="LD-carboxypeptidase C-terminal" evidence="7">
    <location>
        <begin position="207"/>
        <end position="343"/>
    </location>
</feature>